<dbReference type="EMBL" id="JBBPBN010000036">
    <property type="protein sequence ID" value="KAK9001658.1"/>
    <property type="molecule type" value="Genomic_DNA"/>
</dbReference>
<dbReference type="SUPFAM" id="SSF52058">
    <property type="entry name" value="L domain-like"/>
    <property type="match status" value="1"/>
</dbReference>
<feature type="domain" description="Disease resistance R13L4/SHOC-2-like LRR" evidence="2">
    <location>
        <begin position="30"/>
        <end position="84"/>
    </location>
</feature>
<gene>
    <name evidence="3" type="ORF">V6N11_083437</name>
</gene>
<evidence type="ECO:0000259" key="2">
    <source>
        <dbReference type="Pfam" id="PF23598"/>
    </source>
</evidence>
<evidence type="ECO:0000313" key="4">
    <source>
        <dbReference type="Proteomes" id="UP001396334"/>
    </source>
</evidence>
<accession>A0ABR2QLW8</accession>
<dbReference type="Proteomes" id="UP001396334">
    <property type="component" value="Unassembled WGS sequence"/>
</dbReference>
<dbReference type="PANTHER" id="PTHR47186:SF42">
    <property type="entry name" value="DISEASE RESISTANCE RPP13-LIKE PROTEIN 1"/>
    <property type="match status" value="1"/>
</dbReference>
<dbReference type="Pfam" id="PF23598">
    <property type="entry name" value="LRR_14"/>
    <property type="match status" value="2"/>
</dbReference>
<proteinExistence type="predicted"/>
<evidence type="ECO:0000256" key="1">
    <source>
        <dbReference type="ARBA" id="ARBA00022737"/>
    </source>
</evidence>
<comment type="caution">
    <text evidence="3">The sequence shown here is derived from an EMBL/GenBank/DDBJ whole genome shotgun (WGS) entry which is preliminary data.</text>
</comment>
<dbReference type="Gene3D" id="3.80.10.10">
    <property type="entry name" value="Ribonuclease Inhibitor"/>
    <property type="match status" value="1"/>
</dbReference>
<organism evidence="3 4">
    <name type="scientific">Hibiscus sabdariffa</name>
    <name type="common">roselle</name>
    <dbReference type="NCBI Taxonomy" id="183260"/>
    <lineage>
        <taxon>Eukaryota</taxon>
        <taxon>Viridiplantae</taxon>
        <taxon>Streptophyta</taxon>
        <taxon>Embryophyta</taxon>
        <taxon>Tracheophyta</taxon>
        <taxon>Spermatophyta</taxon>
        <taxon>Magnoliopsida</taxon>
        <taxon>eudicotyledons</taxon>
        <taxon>Gunneridae</taxon>
        <taxon>Pentapetalae</taxon>
        <taxon>rosids</taxon>
        <taxon>malvids</taxon>
        <taxon>Malvales</taxon>
        <taxon>Malvaceae</taxon>
        <taxon>Malvoideae</taxon>
        <taxon>Hibiscus</taxon>
    </lineage>
</organism>
<sequence>MKAPSKAALSRVCSLFVFAVDETSKSSFNRLRSGFKLLRVLDLEGTPINELSDELVHLFNLRYLNLTRTQVKELPKSLGKLYNLVFRYEMTQLRTLGVGNVKETDEKILCFAIAKMIHLRSLIVKSCSEDGELKMDALESAPPDLGRLALAGKLEKVSHWFNSLDNLTRLYLHWCRLRDDFLPHIQALPNLGHLAMIHAYEGEQLCFLEGFQKLKVVTIVGFPQLKEIVINKGVMHGLQELDIVECQQFMTLPHGWESISNLEEVYLSDISPELMEKICRSKKMDRQTIRGIMLSRQGAEAEFKITRWFE</sequence>
<reference evidence="3 4" key="1">
    <citation type="journal article" date="2024" name="G3 (Bethesda)">
        <title>Genome assembly of Hibiscus sabdariffa L. provides insights into metabolisms of medicinal natural products.</title>
        <authorList>
            <person name="Kim T."/>
        </authorList>
    </citation>
    <scope>NUCLEOTIDE SEQUENCE [LARGE SCALE GENOMIC DNA]</scope>
    <source>
        <strain evidence="3">TK-2024</strain>
        <tissue evidence="3">Old leaves</tissue>
    </source>
</reference>
<dbReference type="InterPro" id="IPR032675">
    <property type="entry name" value="LRR_dom_sf"/>
</dbReference>
<dbReference type="InterPro" id="IPR055414">
    <property type="entry name" value="LRR_R13L4/SHOC2-like"/>
</dbReference>
<keyword evidence="4" id="KW-1185">Reference proteome</keyword>
<keyword evidence="1" id="KW-0677">Repeat</keyword>
<name>A0ABR2QLW8_9ROSI</name>
<evidence type="ECO:0000313" key="3">
    <source>
        <dbReference type="EMBL" id="KAK9001658.1"/>
    </source>
</evidence>
<feature type="domain" description="Disease resistance R13L4/SHOC-2-like LRR" evidence="2">
    <location>
        <begin position="89"/>
        <end position="267"/>
    </location>
</feature>
<dbReference type="PANTHER" id="PTHR47186">
    <property type="entry name" value="LEUCINE-RICH REPEAT-CONTAINING PROTEIN 57"/>
    <property type="match status" value="1"/>
</dbReference>
<protein>
    <recommendedName>
        <fullName evidence="2">Disease resistance R13L4/SHOC-2-like LRR domain-containing protein</fullName>
    </recommendedName>
</protein>